<comment type="caution">
    <text evidence="2">The sequence shown here is derived from an EMBL/GenBank/DDBJ whole genome shotgun (WGS) entry which is preliminary data.</text>
</comment>
<evidence type="ECO:0000313" key="3">
    <source>
        <dbReference type="Proteomes" id="UP001595952"/>
    </source>
</evidence>
<feature type="domain" description="EAL" evidence="1">
    <location>
        <begin position="1"/>
        <end position="37"/>
    </location>
</feature>
<dbReference type="Proteomes" id="UP001595952">
    <property type="component" value="Unassembled WGS sequence"/>
</dbReference>
<protein>
    <recommendedName>
        <fullName evidence="1">EAL domain-containing protein</fullName>
    </recommendedName>
</protein>
<gene>
    <name evidence="2" type="ORF">ACFO0D_06160</name>
</gene>
<name>A0ABV9I6Q8_9DEIO</name>
<evidence type="ECO:0000259" key="1">
    <source>
        <dbReference type="PROSITE" id="PS50883"/>
    </source>
</evidence>
<organism evidence="2 3">
    <name type="scientific">Deinococcus hohokamensis</name>
    <dbReference type="NCBI Taxonomy" id="309883"/>
    <lineage>
        <taxon>Bacteria</taxon>
        <taxon>Thermotogati</taxon>
        <taxon>Deinococcota</taxon>
        <taxon>Deinococci</taxon>
        <taxon>Deinococcales</taxon>
        <taxon>Deinococcaceae</taxon>
        <taxon>Deinococcus</taxon>
    </lineage>
</organism>
<dbReference type="PROSITE" id="PS50883">
    <property type="entry name" value="EAL"/>
    <property type="match status" value="1"/>
</dbReference>
<proteinExistence type="predicted"/>
<dbReference type="InterPro" id="IPR001633">
    <property type="entry name" value="EAL_dom"/>
</dbReference>
<keyword evidence="3" id="KW-1185">Reference proteome</keyword>
<sequence>MDDFGTGHSALNYLMTPVTTLIVNQALIQALDRKLGV</sequence>
<reference evidence="3" key="1">
    <citation type="journal article" date="2019" name="Int. J. Syst. Evol. Microbiol.">
        <title>The Global Catalogue of Microorganisms (GCM) 10K type strain sequencing project: providing services to taxonomists for standard genome sequencing and annotation.</title>
        <authorList>
            <consortium name="The Broad Institute Genomics Platform"/>
            <consortium name="The Broad Institute Genome Sequencing Center for Infectious Disease"/>
            <person name="Wu L."/>
            <person name="Ma J."/>
        </authorList>
    </citation>
    <scope>NUCLEOTIDE SEQUENCE [LARGE SCALE GENOMIC DNA]</scope>
    <source>
        <strain evidence="3">CCUG 55995</strain>
    </source>
</reference>
<evidence type="ECO:0000313" key="2">
    <source>
        <dbReference type="EMBL" id="MFC4637920.1"/>
    </source>
</evidence>
<dbReference type="EMBL" id="JBHSEI010000002">
    <property type="protein sequence ID" value="MFC4637920.1"/>
    <property type="molecule type" value="Genomic_DNA"/>
</dbReference>
<accession>A0ABV9I6Q8</accession>